<feature type="signal peptide" evidence="2">
    <location>
        <begin position="1"/>
        <end position="21"/>
    </location>
</feature>
<evidence type="ECO:0000256" key="1">
    <source>
        <dbReference type="SAM" id="MobiDB-lite"/>
    </source>
</evidence>
<accession>A0ABV2RL48</accession>
<feature type="chain" id="PRO_5045178494" evidence="2">
    <location>
        <begin position="22"/>
        <end position="134"/>
    </location>
</feature>
<evidence type="ECO:0000256" key="2">
    <source>
        <dbReference type="SAM" id="SignalP"/>
    </source>
</evidence>
<name>A0ABV2RL48_BRAJP</name>
<feature type="compositionally biased region" description="Low complexity" evidence="1">
    <location>
        <begin position="65"/>
        <end position="82"/>
    </location>
</feature>
<gene>
    <name evidence="3" type="ORF">ABIF63_001762</name>
</gene>
<dbReference type="Proteomes" id="UP001549291">
    <property type="component" value="Unassembled WGS sequence"/>
</dbReference>
<comment type="caution">
    <text evidence="3">The sequence shown here is derived from an EMBL/GenBank/DDBJ whole genome shotgun (WGS) entry which is preliminary data.</text>
</comment>
<feature type="region of interest" description="Disordered" evidence="1">
    <location>
        <begin position="24"/>
        <end position="134"/>
    </location>
</feature>
<dbReference type="EMBL" id="JBEPTQ010000002">
    <property type="protein sequence ID" value="MET4717656.1"/>
    <property type="molecule type" value="Genomic_DNA"/>
</dbReference>
<reference evidence="3 4" key="1">
    <citation type="submission" date="2024-06" db="EMBL/GenBank/DDBJ databases">
        <title>Genomic Encyclopedia of Type Strains, Phase V (KMG-V): Genome sequencing to study the core and pangenomes of soil and plant-associated prokaryotes.</title>
        <authorList>
            <person name="Whitman W."/>
        </authorList>
    </citation>
    <scope>NUCLEOTIDE SEQUENCE [LARGE SCALE GENOMIC DNA]</scope>
    <source>
        <strain evidence="3 4">USDA 160</strain>
    </source>
</reference>
<dbReference type="RefSeq" id="WP_038960097.1">
    <property type="nucleotide sequence ID" value="NZ_CP066351.1"/>
</dbReference>
<keyword evidence="4" id="KW-1185">Reference proteome</keyword>
<evidence type="ECO:0000313" key="3">
    <source>
        <dbReference type="EMBL" id="MET4717656.1"/>
    </source>
</evidence>
<feature type="compositionally biased region" description="Polar residues" evidence="1">
    <location>
        <begin position="101"/>
        <end position="117"/>
    </location>
</feature>
<keyword evidence="2" id="KW-0732">Signal</keyword>
<organism evidence="3 4">
    <name type="scientific">Bradyrhizobium japonicum</name>
    <dbReference type="NCBI Taxonomy" id="375"/>
    <lineage>
        <taxon>Bacteria</taxon>
        <taxon>Pseudomonadati</taxon>
        <taxon>Pseudomonadota</taxon>
        <taxon>Alphaproteobacteria</taxon>
        <taxon>Hyphomicrobiales</taxon>
        <taxon>Nitrobacteraceae</taxon>
        <taxon>Bradyrhizobium</taxon>
    </lineage>
</organism>
<protein>
    <submittedName>
        <fullName evidence="3">Uncharacterized protein</fullName>
    </submittedName>
</protein>
<sequence length="134" mass="13181">MRISLLTALMFATIVSLPVNAQQTTGQNLQNEADKGIKTQNSGASGLVGDQEKPGAAVHPPGQPGSTAANSTSAPSAQSSGTGMSGGPGNKNGPAAKGTVGASQHNPTVQQQDSSNIKGLPGGKSGPPAKQPSR</sequence>
<evidence type="ECO:0000313" key="4">
    <source>
        <dbReference type="Proteomes" id="UP001549291"/>
    </source>
</evidence>
<proteinExistence type="predicted"/>